<dbReference type="HOGENOM" id="CLU_3374060_0_0_6"/>
<evidence type="ECO:0000313" key="2">
    <source>
        <dbReference type="Proteomes" id="UP000000238"/>
    </source>
</evidence>
<keyword evidence="2" id="KW-1185">Reference proteome</keyword>
<dbReference type="EMBL" id="CP000155">
    <property type="protein sequence ID" value="ABC33529.1"/>
    <property type="molecule type" value="Genomic_DNA"/>
</dbReference>
<protein>
    <submittedName>
        <fullName evidence="1">Uncharacterized protein</fullName>
    </submittedName>
</protein>
<dbReference type="KEGG" id="hch:HCH_06911"/>
<dbReference type="AlphaFoldDB" id="Q2S745"/>
<dbReference type="Proteomes" id="UP000000238">
    <property type="component" value="Chromosome"/>
</dbReference>
<accession>Q2S745</accession>
<proteinExistence type="predicted"/>
<name>Q2S745_HAHCH</name>
<organism evidence="1 2">
    <name type="scientific">Hahella chejuensis (strain KCTC 2396)</name>
    <dbReference type="NCBI Taxonomy" id="349521"/>
    <lineage>
        <taxon>Bacteria</taxon>
        <taxon>Pseudomonadati</taxon>
        <taxon>Pseudomonadota</taxon>
        <taxon>Gammaproteobacteria</taxon>
        <taxon>Oceanospirillales</taxon>
        <taxon>Hahellaceae</taxon>
        <taxon>Hahella</taxon>
    </lineage>
</organism>
<sequence>MKFPDIFIFLLTSVFARRYKIAVFENVFITFLSK</sequence>
<dbReference type="STRING" id="349521.HCH_06911"/>
<reference evidence="1 2" key="1">
    <citation type="journal article" date="2005" name="Nucleic Acids Res.">
        <title>Genomic blueprint of Hahella chejuensis, a marine microbe producing an algicidal agent.</title>
        <authorList>
            <person name="Jeong H."/>
            <person name="Yim J.H."/>
            <person name="Lee C."/>
            <person name="Choi S.-H."/>
            <person name="Park Y.K."/>
            <person name="Yoon S.H."/>
            <person name="Hur C.-G."/>
            <person name="Kang H.-Y."/>
            <person name="Kim D."/>
            <person name="Lee H.H."/>
            <person name="Park K.H."/>
            <person name="Park S.-H."/>
            <person name="Park H.-S."/>
            <person name="Lee H.K."/>
            <person name="Oh T.K."/>
            <person name="Kim J.F."/>
        </authorList>
    </citation>
    <scope>NUCLEOTIDE SEQUENCE [LARGE SCALE GENOMIC DNA]</scope>
    <source>
        <strain evidence="1 2">KCTC 2396</strain>
    </source>
</reference>
<gene>
    <name evidence="1" type="ordered locus">HCH_06911</name>
</gene>
<evidence type="ECO:0000313" key="1">
    <source>
        <dbReference type="EMBL" id="ABC33529.1"/>
    </source>
</evidence>